<keyword evidence="3" id="KW-1185">Reference proteome</keyword>
<protein>
    <submittedName>
        <fullName evidence="2">Uncharacterized protein</fullName>
    </submittedName>
</protein>
<dbReference type="KEGG" id="cdet:87951329"/>
<dbReference type="EMBL" id="CP137314">
    <property type="protein sequence ID" value="WQF89815.1"/>
    <property type="molecule type" value="Genomic_DNA"/>
</dbReference>
<feature type="chain" id="PRO_5043646253" evidence="1">
    <location>
        <begin position="22"/>
        <end position="73"/>
    </location>
</feature>
<gene>
    <name evidence="2" type="ORF">CDEST_14829</name>
</gene>
<organism evidence="2 3">
    <name type="scientific">Colletotrichum destructivum</name>
    <dbReference type="NCBI Taxonomy" id="34406"/>
    <lineage>
        <taxon>Eukaryota</taxon>
        <taxon>Fungi</taxon>
        <taxon>Dikarya</taxon>
        <taxon>Ascomycota</taxon>
        <taxon>Pezizomycotina</taxon>
        <taxon>Sordariomycetes</taxon>
        <taxon>Hypocreomycetidae</taxon>
        <taxon>Glomerellales</taxon>
        <taxon>Glomerellaceae</taxon>
        <taxon>Colletotrichum</taxon>
        <taxon>Colletotrichum destructivum species complex</taxon>
    </lineage>
</organism>
<proteinExistence type="predicted"/>
<reference evidence="3" key="1">
    <citation type="journal article" date="2023" name="bioRxiv">
        <title>Complete genome of the Medicago anthracnose fungus, Colletotrichum destructivum, reveals a mini-chromosome-like region within a core chromosome.</title>
        <authorList>
            <person name="Lapalu N."/>
            <person name="Simon A."/>
            <person name="Lu A."/>
            <person name="Plaumann P.-L."/>
            <person name="Amselem J."/>
            <person name="Pigne S."/>
            <person name="Auger A."/>
            <person name="Koch C."/>
            <person name="Dallery J.-F."/>
            <person name="O'Connell R.J."/>
        </authorList>
    </citation>
    <scope>NUCLEOTIDE SEQUENCE [LARGE SCALE GENOMIC DNA]</scope>
    <source>
        <strain evidence="3">CBS 520.97</strain>
    </source>
</reference>
<dbReference type="AlphaFoldDB" id="A0AAX4J2Z6"/>
<evidence type="ECO:0000256" key="1">
    <source>
        <dbReference type="SAM" id="SignalP"/>
    </source>
</evidence>
<dbReference type="GeneID" id="87951329"/>
<dbReference type="RefSeq" id="XP_062787036.1">
    <property type="nucleotide sequence ID" value="XM_062930985.1"/>
</dbReference>
<feature type="signal peptide" evidence="1">
    <location>
        <begin position="1"/>
        <end position="21"/>
    </location>
</feature>
<evidence type="ECO:0000313" key="3">
    <source>
        <dbReference type="Proteomes" id="UP001322277"/>
    </source>
</evidence>
<dbReference type="Proteomes" id="UP001322277">
    <property type="component" value="Chromosome 10"/>
</dbReference>
<name>A0AAX4J2Z6_9PEZI</name>
<keyword evidence="1" id="KW-0732">Signal</keyword>
<accession>A0AAX4J2Z6</accession>
<evidence type="ECO:0000313" key="2">
    <source>
        <dbReference type="EMBL" id="WQF89815.1"/>
    </source>
</evidence>
<sequence length="73" mass="7766">MAPSFFALFLLAGVVVPSCLAQNLPGQGVNCMPGNFATREDCQANFAYQCCNGRICYQSSPGVWQVCVNRGGS</sequence>